<protein>
    <submittedName>
        <fullName evidence="3">Oxidoreductase, short chain dehydrogenase/reductase family protein</fullName>
    </submittedName>
</protein>
<dbReference type="PRINTS" id="PR00081">
    <property type="entry name" value="GDHRDH"/>
</dbReference>
<sequence>MVPVKNTQRLPETLTVIVTGAASGIGAAQVDTFLKAGHKVFALDRALLSQTLQDQWQAELDKQDLVFCQADLSQAQAVDQALKTFQKHFNQAQVLCNTAGQLDDFKSFEETDLTLFQDILSNNLTSMYLVTQAFLPYLKAQAKAVIINMASIAGLGPGGGGIAYTASKHAIVGFTKQLAYEYAAQGIRINAIAPGSIQTPMTAGDFQGDQAMAQWVAETTPIKRWAQPQEVADLTLFLASNQADYLHGTVIPIDGGWLNR</sequence>
<evidence type="ECO:0000313" key="4">
    <source>
        <dbReference type="Proteomes" id="UP000005990"/>
    </source>
</evidence>
<dbReference type="GO" id="GO:0008206">
    <property type="term" value="P:bile acid metabolic process"/>
    <property type="evidence" value="ECO:0007669"/>
    <property type="project" value="UniProtKB-ARBA"/>
</dbReference>
<dbReference type="Proteomes" id="UP000005990">
    <property type="component" value="Unassembled WGS sequence"/>
</dbReference>
<dbReference type="SUPFAM" id="SSF51735">
    <property type="entry name" value="NAD(P)-binding Rossmann-fold domains"/>
    <property type="match status" value="1"/>
</dbReference>
<dbReference type="RefSeq" id="WP_006418864.1">
    <property type="nucleotide sequence ID" value="NZ_AENN01000017.1"/>
</dbReference>
<dbReference type="Pfam" id="PF13561">
    <property type="entry name" value="adh_short_C2"/>
    <property type="match status" value="1"/>
</dbReference>
<evidence type="ECO:0000256" key="1">
    <source>
        <dbReference type="ARBA" id="ARBA00006484"/>
    </source>
</evidence>
<dbReference type="CDD" id="cd05233">
    <property type="entry name" value="SDR_c"/>
    <property type="match status" value="1"/>
</dbReference>
<keyword evidence="2" id="KW-0560">Oxidoreductase</keyword>
<dbReference type="InterPro" id="IPR036291">
    <property type="entry name" value="NAD(P)-bd_dom_sf"/>
</dbReference>
<accession>E4KQN1</accession>
<dbReference type="FunFam" id="3.40.50.720:FF:000084">
    <property type="entry name" value="Short-chain dehydrogenase reductase"/>
    <property type="match status" value="1"/>
</dbReference>
<dbReference type="EMBL" id="AENN01000017">
    <property type="protein sequence ID" value="EFR30704.1"/>
    <property type="molecule type" value="Genomic_DNA"/>
</dbReference>
<dbReference type="PROSITE" id="PS00061">
    <property type="entry name" value="ADH_SHORT"/>
    <property type="match status" value="1"/>
</dbReference>
<keyword evidence="4" id="KW-1185">Reference proteome</keyword>
<dbReference type="OrthoDB" id="9803333at2"/>
<comment type="caution">
    <text evidence="3">The sequence shown here is derived from an EMBL/GenBank/DDBJ whole genome shotgun (WGS) entry which is preliminary data.</text>
</comment>
<dbReference type="NCBIfam" id="NF005118">
    <property type="entry name" value="PRK06550.1"/>
    <property type="match status" value="1"/>
</dbReference>
<dbReference type="PRINTS" id="PR00080">
    <property type="entry name" value="SDRFAMILY"/>
</dbReference>
<dbReference type="STRING" id="908337.HMPREF9257_0590"/>
<proteinExistence type="inferred from homology"/>
<dbReference type="PANTHER" id="PTHR24321">
    <property type="entry name" value="DEHYDROGENASES, SHORT CHAIN"/>
    <property type="match status" value="1"/>
</dbReference>
<dbReference type="PANTHER" id="PTHR24321:SF8">
    <property type="entry name" value="ESTRADIOL 17-BETA-DEHYDROGENASE 8-RELATED"/>
    <property type="match status" value="1"/>
</dbReference>
<organism evidence="3 4">
    <name type="scientific">Eremococcus coleocola ACS-139-V-Col8</name>
    <dbReference type="NCBI Taxonomy" id="908337"/>
    <lineage>
        <taxon>Bacteria</taxon>
        <taxon>Bacillati</taxon>
        <taxon>Bacillota</taxon>
        <taxon>Bacilli</taxon>
        <taxon>Lactobacillales</taxon>
        <taxon>Aerococcaceae</taxon>
        <taxon>Eremococcus</taxon>
    </lineage>
</organism>
<reference evidence="3 4" key="1">
    <citation type="submission" date="2010-10" db="EMBL/GenBank/DDBJ databases">
        <authorList>
            <person name="Durkin A.S."/>
            <person name="Madupu R."/>
            <person name="Torralba M."/>
            <person name="Gillis M."/>
            <person name="Methe B."/>
            <person name="Sutton G."/>
            <person name="Nelson K.E."/>
        </authorList>
    </citation>
    <scope>NUCLEOTIDE SEQUENCE [LARGE SCALE GENOMIC DNA]</scope>
    <source>
        <strain evidence="3 4">ACS-139-V-Col8</strain>
    </source>
</reference>
<evidence type="ECO:0000256" key="2">
    <source>
        <dbReference type="ARBA" id="ARBA00023002"/>
    </source>
</evidence>
<dbReference type="GO" id="GO:0016491">
    <property type="term" value="F:oxidoreductase activity"/>
    <property type="evidence" value="ECO:0007669"/>
    <property type="project" value="UniProtKB-KW"/>
</dbReference>
<dbReference type="AlphaFoldDB" id="E4KQN1"/>
<dbReference type="eggNOG" id="COG1028">
    <property type="taxonomic scope" value="Bacteria"/>
</dbReference>
<dbReference type="Gene3D" id="3.40.50.720">
    <property type="entry name" value="NAD(P)-binding Rossmann-like Domain"/>
    <property type="match status" value="1"/>
</dbReference>
<dbReference type="InterPro" id="IPR002347">
    <property type="entry name" value="SDR_fam"/>
</dbReference>
<dbReference type="InterPro" id="IPR020904">
    <property type="entry name" value="Sc_DH/Rdtase_CS"/>
</dbReference>
<comment type="similarity">
    <text evidence="1">Belongs to the short-chain dehydrogenases/reductases (SDR) family.</text>
</comment>
<name>E4KQN1_9LACT</name>
<evidence type="ECO:0000313" key="3">
    <source>
        <dbReference type="EMBL" id="EFR30704.1"/>
    </source>
</evidence>
<gene>
    <name evidence="3" type="ORF">HMPREF9257_0590</name>
</gene>